<dbReference type="SMART" id="SM01387">
    <property type="entry name" value="Ribosomal_S15"/>
    <property type="match status" value="1"/>
</dbReference>
<dbReference type="CDD" id="cd00353">
    <property type="entry name" value="Ribosomal_S15p_S13e"/>
    <property type="match status" value="1"/>
</dbReference>
<dbReference type="PANTHER" id="PTHR11885">
    <property type="entry name" value="RIBOSOMAL PROTEIN S15P/S13E"/>
    <property type="match status" value="1"/>
</dbReference>
<dbReference type="InterPro" id="IPR000589">
    <property type="entry name" value="Ribosomal_uS15"/>
</dbReference>
<evidence type="ECO:0000256" key="2">
    <source>
        <dbReference type="ARBA" id="ARBA00022980"/>
    </source>
</evidence>
<evidence type="ECO:0000259" key="6">
    <source>
        <dbReference type="SMART" id="SM01386"/>
    </source>
</evidence>
<dbReference type="GO" id="GO:0006412">
    <property type="term" value="P:translation"/>
    <property type="evidence" value="ECO:0007669"/>
    <property type="project" value="InterPro"/>
</dbReference>
<dbReference type="Proteomes" id="UP000722459">
    <property type="component" value="Unassembled WGS sequence"/>
</dbReference>
<dbReference type="AlphaFoldDB" id="A0A8T5GFA2"/>
<keyword evidence="2 5" id="KW-0689">Ribosomal protein</keyword>
<dbReference type="SUPFAM" id="SSF47060">
    <property type="entry name" value="S15/NS1 RNA-binding domain"/>
    <property type="match status" value="1"/>
</dbReference>
<sequence length="133" mass="15164">MVKKVEETQMTAKEAEENVVSLANAGHSPSKIGLILRDDHDVKNFGELTGKTIKAVLKENDLLGDIPEDLLNLIRKSVVLHNHMEKNHKDYSAKRGYELTVSKIRKLSKYYVRKRVLPSDWYYSAEKAALLVK</sequence>
<dbReference type="SMART" id="SM01386">
    <property type="entry name" value="Ribosomal_S13_N"/>
    <property type="match status" value="1"/>
</dbReference>
<dbReference type="Pfam" id="PF00312">
    <property type="entry name" value="Ribosomal_S15"/>
    <property type="match status" value="1"/>
</dbReference>
<gene>
    <name evidence="7" type="primary">rps15p</name>
    <name evidence="7" type="ORF">HON47_03910</name>
</gene>
<accession>A0A8T5GFA2</accession>
<dbReference type="GO" id="GO:0022627">
    <property type="term" value="C:cytosolic small ribosomal subunit"/>
    <property type="evidence" value="ECO:0007669"/>
    <property type="project" value="TreeGrafter"/>
</dbReference>
<evidence type="ECO:0000313" key="7">
    <source>
        <dbReference type="EMBL" id="MBT4870693.1"/>
    </source>
</evidence>
<organism evidence="7 8">
    <name type="scientific">Candidatus Iainarchaeum sp</name>
    <dbReference type="NCBI Taxonomy" id="3101447"/>
    <lineage>
        <taxon>Archaea</taxon>
        <taxon>Candidatus Iainarchaeota</taxon>
        <taxon>Candidatus Iainarchaeia</taxon>
        <taxon>Candidatus Iainarchaeales</taxon>
        <taxon>Candidatus Iainarchaeaceae</taxon>
        <taxon>Candidatus Iainarchaeum</taxon>
    </lineage>
</organism>
<dbReference type="GO" id="GO:0070181">
    <property type="term" value="F:small ribosomal subunit rRNA binding"/>
    <property type="evidence" value="ECO:0007669"/>
    <property type="project" value="TreeGrafter"/>
</dbReference>
<evidence type="ECO:0000256" key="1">
    <source>
        <dbReference type="ARBA" id="ARBA00008434"/>
    </source>
</evidence>
<evidence type="ECO:0000313" key="8">
    <source>
        <dbReference type="Proteomes" id="UP000722459"/>
    </source>
</evidence>
<comment type="similarity">
    <text evidence="1 5">Belongs to the universal ribosomal protein uS15 family.</text>
</comment>
<evidence type="ECO:0000256" key="4">
    <source>
        <dbReference type="ARBA" id="ARBA00035313"/>
    </source>
</evidence>
<dbReference type="Gene3D" id="4.10.860.130">
    <property type="match status" value="1"/>
</dbReference>
<comment type="caution">
    <text evidence="7">The sequence shown here is derived from an EMBL/GenBank/DDBJ whole genome shotgun (WGS) entry which is preliminary data.</text>
</comment>
<evidence type="ECO:0000256" key="5">
    <source>
        <dbReference type="RuleBase" id="RU003919"/>
    </source>
</evidence>
<protein>
    <recommendedName>
        <fullName evidence="4">30S ribosomal protein S15</fullName>
    </recommendedName>
</protein>
<dbReference type="Pfam" id="PF08069">
    <property type="entry name" value="Ribosomal_S13_N"/>
    <property type="match status" value="1"/>
</dbReference>
<dbReference type="EMBL" id="JABJNZ010000052">
    <property type="protein sequence ID" value="MBT4870693.1"/>
    <property type="molecule type" value="Genomic_DNA"/>
</dbReference>
<dbReference type="InterPro" id="IPR023029">
    <property type="entry name" value="Ribosomal_uS15_arc_euk"/>
</dbReference>
<feature type="domain" description="Small ribosomal subunit protein uS15 N-terminal" evidence="6">
    <location>
        <begin position="1"/>
        <end position="42"/>
    </location>
</feature>
<dbReference type="InterPro" id="IPR009068">
    <property type="entry name" value="uS15_NS1_RNA-bd_sf"/>
</dbReference>
<name>A0A8T5GFA2_9ARCH</name>
<dbReference type="InterPro" id="IPR012606">
    <property type="entry name" value="Ribosomal_uS15_N"/>
</dbReference>
<dbReference type="PANTHER" id="PTHR11885:SF6">
    <property type="entry name" value="SMALL RIBOSOMAL SUBUNIT PROTEIN US15"/>
    <property type="match status" value="1"/>
</dbReference>
<dbReference type="Gene3D" id="1.10.287.10">
    <property type="entry name" value="S15/NS1, RNA-binding"/>
    <property type="match status" value="1"/>
</dbReference>
<keyword evidence="3 5" id="KW-0687">Ribonucleoprotein</keyword>
<proteinExistence type="inferred from homology"/>
<dbReference type="GO" id="GO:0003735">
    <property type="term" value="F:structural constituent of ribosome"/>
    <property type="evidence" value="ECO:0007669"/>
    <property type="project" value="InterPro"/>
</dbReference>
<reference evidence="7" key="1">
    <citation type="journal article" date="2021" name="ISME J.">
        <title>Mercury methylation by metabolically versatile and cosmopolitan marine bacteria.</title>
        <authorList>
            <person name="Lin H."/>
            <person name="Ascher D.B."/>
            <person name="Myung Y."/>
            <person name="Lamborg C.H."/>
            <person name="Hallam S.J."/>
            <person name="Gionfriddo C.M."/>
            <person name="Holt K.E."/>
            <person name="Moreau J.W."/>
        </authorList>
    </citation>
    <scope>NUCLEOTIDE SEQUENCE</scope>
    <source>
        <strain evidence="7">SI075_bin30</strain>
    </source>
</reference>
<evidence type="ECO:0000256" key="3">
    <source>
        <dbReference type="ARBA" id="ARBA00023274"/>
    </source>
</evidence>